<dbReference type="SMART" id="SM00448">
    <property type="entry name" value="REC"/>
    <property type="match status" value="1"/>
</dbReference>
<dbReference type="PROSITE" id="PS50110">
    <property type="entry name" value="RESPONSE_REGULATORY"/>
    <property type="match status" value="1"/>
</dbReference>
<gene>
    <name evidence="4" type="ORF">AU468_00175</name>
</gene>
<dbReference type="RefSeq" id="WP_181015268.1">
    <property type="nucleotide sequence ID" value="NZ_LPWH01000001.1"/>
</dbReference>
<dbReference type="AlphaFoldDB" id="A0A2S4K1J4"/>
<dbReference type="InterPro" id="IPR011006">
    <property type="entry name" value="CheY-like_superfamily"/>
</dbReference>
<evidence type="ECO:0000259" key="3">
    <source>
        <dbReference type="PROSITE" id="PS50110"/>
    </source>
</evidence>
<dbReference type="Gene3D" id="3.40.50.2300">
    <property type="match status" value="1"/>
</dbReference>
<accession>A0A2S4K1J4</accession>
<feature type="domain" description="Response regulatory" evidence="3">
    <location>
        <begin position="5"/>
        <end position="119"/>
    </location>
</feature>
<dbReference type="EMBL" id="LPWH01000001">
    <property type="protein sequence ID" value="POR05629.1"/>
    <property type="molecule type" value="Genomic_DNA"/>
</dbReference>
<evidence type="ECO:0000313" key="5">
    <source>
        <dbReference type="Proteomes" id="UP000237350"/>
    </source>
</evidence>
<name>A0A2S4K1J4_9SPIO</name>
<feature type="modified residue" description="4-aspartylphosphate" evidence="2">
    <location>
        <position position="54"/>
    </location>
</feature>
<dbReference type="PANTHER" id="PTHR44591">
    <property type="entry name" value="STRESS RESPONSE REGULATOR PROTEIN 1"/>
    <property type="match status" value="1"/>
</dbReference>
<keyword evidence="1 2" id="KW-0597">Phosphoprotein</keyword>
<dbReference type="Pfam" id="PF00072">
    <property type="entry name" value="Response_reg"/>
    <property type="match status" value="1"/>
</dbReference>
<dbReference type="PANTHER" id="PTHR44591:SF3">
    <property type="entry name" value="RESPONSE REGULATORY DOMAIN-CONTAINING PROTEIN"/>
    <property type="match status" value="1"/>
</dbReference>
<dbReference type="CDD" id="cd00156">
    <property type="entry name" value="REC"/>
    <property type="match status" value="1"/>
</dbReference>
<comment type="caution">
    <text evidence="4">The sequence shown here is derived from an EMBL/GenBank/DDBJ whole genome shotgun (WGS) entry which is preliminary data.</text>
</comment>
<organism evidence="4 5">
    <name type="scientific">Alkalispirochaeta sphaeroplastigenens</name>
    <dbReference type="NCBI Taxonomy" id="1187066"/>
    <lineage>
        <taxon>Bacteria</taxon>
        <taxon>Pseudomonadati</taxon>
        <taxon>Spirochaetota</taxon>
        <taxon>Spirochaetia</taxon>
        <taxon>Spirochaetales</taxon>
        <taxon>Spirochaetaceae</taxon>
        <taxon>Alkalispirochaeta</taxon>
    </lineage>
</organism>
<keyword evidence="5" id="KW-1185">Reference proteome</keyword>
<dbReference type="InterPro" id="IPR001789">
    <property type="entry name" value="Sig_transdc_resp-reg_receiver"/>
</dbReference>
<protein>
    <recommendedName>
        <fullName evidence="3">Response regulatory domain-containing protein</fullName>
    </recommendedName>
</protein>
<dbReference type="Proteomes" id="UP000237350">
    <property type="component" value="Unassembled WGS sequence"/>
</dbReference>
<reference evidence="5" key="1">
    <citation type="submission" date="2015-12" db="EMBL/GenBank/DDBJ databases">
        <authorList>
            <person name="Lodha T.D."/>
            <person name="Chintalapati S."/>
            <person name="Chintalapati V.R."/>
            <person name="Sravanthi T."/>
        </authorList>
    </citation>
    <scope>NUCLEOTIDE SEQUENCE [LARGE SCALE GENOMIC DNA]</scope>
    <source>
        <strain evidence="5">JC133</strain>
    </source>
</reference>
<dbReference type="SUPFAM" id="SSF52172">
    <property type="entry name" value="CheY-like"/>
    <property type="match status" value="1"/>
</dbReference>
<dbReference type="GO" id="GO:0000160">
    <property type="term" value="P:phosphorelay signal transduction system"/>
    <property type="evidence" value="ECO:0007669"/>
    <property type="project" value="InterPro"/>
</dbReference>
<evidence type="ECO:0000313" key="4">
    <source>
        <dbReference type="EMBL" id="POR05629.1"/>
    </source>
</evidence>
<sequence>MKRINALVVEDEPVIQQELIRILQEMEIAASGAASVEEARQELEQARFDIAVVDLGLRDGSGLTLLESFPRLAPDTLILVVSSTMDFSVRTRCYALGARDFIAKPFRPQELTRRLQRLVALVPRS</sequence>
<proteinExistence type="predicted"/>
<evidence type="ECO:0000256" key="1">
    <source>
        <dbReference type="ARBA" id="ARBA00022553"/>
    </source>
</evidence>
<dbReference type="InterPro" id="IPR050595">
    <property type="entry name" value="Bact_response_regulator"/>
</dbReference>
<evidence type="ECO:0000256" key="2">
    <source>
        <dbReference type="PROSITE-ProRule" id="PRU00169"/>
    </source>
</evidence>